<dbReference type="GO" id="GO:0000287">
    <property type="term" value="F:magnesium ion binding"/>
    <property type="evidence" value="ECO:0007669"/>
    <property type="project" value="UniProtKB-ARBA"/>
</dbReference>
<dbReference type="InterPro" id="IPR033248">
    <property type="entry name" value="Transketolase_C"/>
</dbReference>
<organism evidence="5 6">
    <name type="scientific">Pseudonocardia oroxyli</name>
    <dbReference type="NCBI Taxonomy" id="366584"/>
    <lineage>
        <taxon>Bacteria</taxon>
        <taxon>Bacillati</taxon>
        <taxon>Actinomycetota</taxon>
        <taxon>Actinomycetes</taxon>
        <taxon>Pseudonocardiales</taxon>
        <taxon>Pseudonocardiaceae</taxon>
        <taxon>Pseudonocardia</taxon>
    </lineage>
</organism>
<dbReference type="Gene3D" id="3.40.50.970">
    <property type="match status" value="1"/>
</dbReference>
<dbReference type="AlphaFoldDB" id="A0A1G7LGC4"/>
<evidence type="ECO:0000256" key="3">
    <source>
        <dbReference type="ARBA" id="ARBA00023052"/>
    </source>
</evidence>
<dbReference type="FunFam" id="3.40.50.970:FF:000001">
    <property type="entry name" value="Pyruvate dehydrogenase E1 beta subunit"/>
    <property type="match status" value="1"/>
</dbReference>
<keyword evidence="2" id="KW-0560">Oxidoreductase</keyword>
<dbReference type="InterPro" id="IPR029061">
    <property type="entry name" value="THDP-binding"/>
</dbReference>
<dbReference type="GO" id="GO:0016491">
    <property type="term" value="F:oxidoreductase activity"/>
    <property type="evidence" value="ECO:0007669"/>
    <property type="project" value="UniProtKB-KW"/>
</dbReference>
<dbReference type="OrthoDB" id="9766715at2"/>
<comment type="cofactor">
    <cofactor evidence="1">
        <name>thiamine diphosphate</name>
        <dbReference type="ChEBI" id="CHEBI:58937"/>
    </cofactor>
</comment>
<evidence type="ECO:0000256" key="2">
    <source>
        <dbReference type="ARBA" id="ARBA00023002"/>
    </source>
</evidence>
<evidence type="ECO:0000259" key="4">
    <source>
        <dbReference type="SMART" id="SM00861"/>
    </source>
</evidence>
<dbReference type="InterPro" id="IPR009014">
    <property type="entry name" value="Transketo_C/PFOR_II"/>
</dbReference>
<dbReference type="FunFam" id="3.40.50.920:FF:000001">
    <property type="entry name" value="Pyruvate dehydrogenase E1 beta subunit"/>
    <property type="match status" value="1"/>
</dbReference>
<evidence type="ECO:0000313" key="5">
    <source>
        <dbReference type="EMBL" id="SDF48577.1"/>
    </source>
</evidence>
<evidence type="ECO:0000256" key="1">
    <source>
        <dbReference type="ARBA" id="ARBA00001964"/>
    </source>
</evidence>
<dbReference type="CDD" id="cd07036">
    <property type="entry name" value="TPP_PYR_E1-PDHc-beta_like"/>
    <property type="match status" value="1"/>
</dbReference>
<keyword evidence="6" id="KW-1185">Reference proteome</keyword>
<gene>
    <name evidence="5" type="ORF">SAMN05216377_10579</name>
</gene>
<keyword evidence="3" id="KW-0786">Thiamine pyrophosphate</keyword>
<dbReference type="SMART" id="SM00861">
    <property type="entry name" value="Transket_pyr"/>
    <property type="match status" value="1"/>
</dbReference>
<keyword evidence="5" id="KW-0670">Pyruvate</keyword>
<dbReference type="Gene3D" id="3.40.50.920">
    <property type="match status" value="1"/>
</dbReference>
<dbReference type="InterPro" id="IPR005475">
    <property type="entry name" value="Transketolase-like_Pyr-bd"/>
</dbReference>
<name>A0A1G7LGC4_PSEOR</name>
<dbReference type="SUPFAM" id="SSF52922">
    <property type="entry name" value="TK C-terminal domain-like"/>
    <property type="match status" value="1"/>
</dbReference>
<dbReference type="Pfam" id="PF02779">
    <property type="entry name" value="Transket_pyr"/>
    <property type="match status" value="1"/>
</dbReference>
<dbReference type="STRING" id="366584.SAMN05216377_10579"/>
<feature type="domain" description="Transketolase-like pyrimidine-binding" evidence="4">
    <location>
        <begin position="4"/>
        <end position="179"/>
    </location>
</feature>
<evidence type="ECO:0000313" key="6">
    <source>
        <dbReference type="Proteomes" id="UP000198967"/>
    </source>
</evidence>
<dbReference type="SUPFAM" id="SSF52518">
    <property type="entry name" value="Thiamin diphosphate-binding fold (THDP-binding)"/>
    <property type="match status" value="1"/>
</dbReference>
<reference evidence="5 6" key="1">
    <citation type="submission" date="2016-10" db="EMBL/GenBank/DDBJ databases">
        <authorList>
            <person name="de Groot N.N."/>
        </authorList>
    </citation>
    <scope>NUCLEOTIDE SEQUENCE [LARGE SCALE GENOMIC DNA]</scope>
    <source>
        <strain evidence="5 6">CGMCC 4.3143</strain>
    </source>
</reference>
<dbReference type="EMBL" id="FNBE01000005">
    <property type="protein sequence ID" value="SDF48577.1"/>
    <property type="molecule type" value="Genomic_DNA"/>
</dbReference>
<accession>A0A1G7LGC4</accession>
<dbReference type="PANTHER" id="PTHR43257">
    <property type="entry name" value="PYRUVATE DEHYDROGENASE E1 COMPONENT BETA SUBUNIT"/>
    <property type="match status" value="1"/>
</dbReference>
<sequence length="323" mass="34930">MTTMTLAKALNSGLRAAMEQDPRVLVMGEDVGKLGGVFRVTDGLAKDFGEQRVLDTPLSESGIIGTAVGLAIRGFRPVCEIQFDGFVFPGYDQIVSQLAKLRFRSQGKVPVPVVVRIPFGGGIGAVEHHSESPESLFAHVAGLKVVACSNPDDAHWMIRQAIASDDPVIFFEPKRRYWEKGEVSESAPAGLYSSRVVRAGTDVTVACYGPLVKTCLEAASAAESEGRSLEVIDLRSLSPLDLDPVVASVRRTGRLVVASEAPSESSVTSEVAARVQEECFHTLEAPVLRVTGFDTPYPPSRLEEDYLPDLDRVLDVVDRSLEF</sequence>
<dbReference type="PANTHER" id="PTHR43257:SF2">
    <property type="entry name" value="PYRUVATE DEHYDROGENASE E1 COMPONENT SUBUNIT BETA"/>
    <property type="match status" value="1"/>
</dbReference>
<dbReference type="Proteomes" id="UP000198967">
    <property type="component" value="Unassembled WGS sequence"/>
</dbReference>
<protein>
    <submittedName>
        <fullName evidence="5">Pyruvate dehydrogenase E1 component beta subunit</fullName>
    </submittedName>
</protein>
<dbReference type="Pfam" id="PF02780">
    <property type="entry name" value="Transketolase_C"/>
    <property type="match status" value="1"/>
</dbReference>
<proteinExistence type="predicted"/>
<dbReference type="RefSeq" id="WP_093080402.1">
    <property type="nucleotide sequence ID" value="NZ_FNBE01000005.1"/>
</dbReference>